<evidence type="ECO:0000313" key="2">
    <source>
        <dbReference type="Proteomes" id="UP000189735"/>
    </source>
</evidence>
<dbReference type="Proteomes" id="UP000189735">
    <property type="component" value="Unassembled WGS sequence"/>
</dbReference>
<dbReference type="AlphaFoldDB" id="A0A1T4XMG0"/>
<sequence>MKHRRRPSSKLGVSGILRQHVGRSIVRVESGLRLPLLKQQEAVVVTRYPVQVILDAAALRTNKWGKSLVGFDLAAP</sequence>
<accession>A0A1T4XMG0</accession>
<gene>
    <name evidence="1" type="ORF">SAMN06295879_1353</name>
</gene>
<evidence type="ECO:0000313" key="1">
    <source>
        <dbReference type="EMBL" id="SKA90729.1"/>
    </source>
</evidence>
<organism evidence="1 2">
    <name type="scientific">Agreia bicolorata</name>
    <dbReference type="NCBI Taxonomy" id="110935"/>
    <lineage>
        <taxon>Bacteria</taxon>
        <taxon>Bacillati</taxon>
        <taxon>Actinomycetota</taxon>
        <taxon>Actinomycetes</taxon>
        <taxon>Micrococcales</taxon>
        <taxon>Microbacteriaceae</taxon>
        <taxon>Agreia</taxon>
    </lineage>
</organism>
<reference evidence="2" key="1">
    <citation type="submission" date="2017-02" db="EMBL/GenBank/DDBJ databases">
        <authorList>
            <person name="Varghese N."/>
            <person name="Submissions S."/>
        </authorList>
    </citation>
    <scope>NUCLEOTIDE SEQUENCE [LARGE SCALE GENOMIC DNA]</scope>
    <source>
        <strain evidence="2">VKM Ac-2052</strain>
    </source>
</reference>
<name>A0A1T4XMG0_9MICO</name>
<proteinExistence type="predicted"/>
<protein>
    <submittedName>
        <fullName evidence="1">Uncharacterized protein</fullName>
    </submittedName>
</protein>
<dbReference type="EMBL" id="FUYG01000003">
    <property type="protein sequence ID" value="SKA90729.1"/>
    <property type="molecule type" value="Genomic_DNA"/>
</dbReference>